<dbReference type="OrthoDB" id="9805070at2"/>
<accession>A0A1G5H673</accession>
<keyword evidence="2" id="KW-0645">Protease</keyword>
<sequence>MSHVPPDDSPLKASRREVSRLLSGVELGHEPPLSANGASAPEVDKREINLRWLGASVLTGVTGAVLIGASIHISIEGATTSVQAPELATVTAYPRPEQGGERATNVARKSNRLNMTELMASAKQSFKAPMTIRNGDREAIKVRQFVKIATNLSLSTGTYASDIPPFNPMRLFAEDTQEKIDQPPEIADADVSVLRRDLAAMAIEASAPALSDGDVLAMLEEERRVAGETGRRAAAAIPAQQMLSRTLRQPEGLGDALGYARVVDTPFSTIEVRVMPENVTDLPKIEQKALAPLIEERDVVFKKGETLETVLRSYGATPEQIAAISTALSARLKIANMAEGQRLRILIAPGPRLGDPRQIVRVIAFGEKGIEGIAATNDRGAFVSVTPPDDLSDHAAVADAQEEEENEDGKGGARLYESLYETALKNDLPPETVEELVRIFGYDVDFQRRVAQGDSFEVFFGADDDDDTPEVLYASLTVGGEARRVYRFQGEDGSIDYFDETGRSLKKFLLRKPISEGILRSGFGSRFHPILGYTRPHTGIDWSNRVGTPILAAGNGVVRIADWKSGYGRHIELQHANGYVTTYSHMSGFAKNMAPGVRVKQGQVIGYLGSTGLSTGPHLHYEVLINGSFVDPLKIRLPQGRELDGRSLAEFKRQREQVDSLMSQASATASLSQRAELR</sequence>
<dbReference type="RefSeq" id="WP_091133453.1">
    <property type="nucleotide sequence ID" value="NZ_FMVJ01000004.1"/>
</dbReference>
<comment type="cofactor">
    <cofactor evidence="1">
        <name>Zn(2+)</name>
        <dbReference type="ChEBI" id="CHEBI:29105"/>
    </cofactor>
</comment>
<dbReference type="Proteomes" id="UP000199569">
    <property type="component" value="Unassembled WGS sequence"/>
</dbReference>
<dbReference type="InterPro" id="IPR011055">
    <property type="entry name" value="Dup_hybrid_motif"/>
</dbReference>
<reference evidence="8 9" key="1">
    <citation type="submission" date="2016-10" db="EMBL/GenBank/DDBJ databases">
        <authorList>
            <person name="de Groot N.N."/>
        </authorList>
    </citation>
    <scope>NUCLEOTIDE SEQUENCE [LARGE SCALE GENOMIC DNA]</scope>
    <source>
        <strain evidence="8 9">CGMCC 1.7666</strain>
    </source>
</reference>
<dbReference type="GO" id="GO:0006508">
    <property type="term" value="P:proteolysis"/>
    <property type="evidence" value="ECO:0007669"/>
    <property type="project" value="UniProtKB-KW"/>
</dbReference>
<dbReference type="GO" id="GO:0004222">
    <property type="term" value="F:metalloendopeptidase activity"/>
    <property type="evidence" value="ECO:0007669"/>
    <property type="project" value="TreeGrafter"/>
</dbReference>
<evidence type="ECO:0000313" key="8">
    <source>
        <dbReference type="EMBL" id="SCY59303.1"/>
    </source>
</evidence>
<keyword evidence="9" id="KW-1185">Reference proteome</keyword>
<evidence type="ECO:0000256" key="2">
    <source>
        <dbReference type="ARBA" id="ARBA00022670"/>
    </source>
</evidence>
<protein>
    <submittedName>
        <fullName evidence="8">Murein DD-endopeptidase MepM and murein hydrolase activator NlpD, contain LysM domain</fullName>
    </submittedName>
</protein>
<evidence type="ECO:0000256" key="1">
    <source>
        <dbReference type="ARBA" id="ARBA00001947"/>
    </source>
</evidence>
<evidence type="ECO:0000313" key="9">
    <source>
        <dbReference type="Proteomes" id="UP000199569"/>
    </source>
</evidence>
<keyword evidence="4 8" id="KW-0378">Hydrolase</keyword>
<dbReference type="Gene3D" id="3.10.450.350">
    <property type="match status" value="1"/>
</dbReference>
<evidence type="ECO:0000259" key="7">
    <source>
        <dbReference type="Pfam" id="PF01551"/>
    </source>
</evidence>
<dbReference type="PANTHER" id="PTHR21666:SF288">
    <property type="entry name" value="CELL DIVISION PROTEIN YTFB"/>
    <property type="match status" value="1"/>
</dbReference>
<dbReference type="Gene3D" id="2.70.70.10">
    <property type="entry name" value="Glucose Permease (Domain IIA)"/>
    <property type="match status" value="1"/>
</dbReference>
<dbReference type="EMBL" id="FMVJ01000004">
    <property type="protein sequence ID" value="SCY59303.1"/>
    <property type="molecule type" value="Genomic_DNA"/>
</dbReference>
<organism evidence="8 9">
    <name type="scientific">Microvirga guangxiensis</name>
    <dbReference type="NCBI Taxonomy" id="549386"/>
    <lineage>
        <taxon>Bacteria</taxon>
        <taxon>Pseudomonadati</taxon>
        <taxon>Pseudomonadota</taxon>
        <taxon>Alphaproteobacteria</taxon>
        <taxon>Hyphomicrobiales</taxon>
        <taxon>Methylobacteriaceae</taxon>
        <taxon>Microvirga</taxon>
    </lineage>
</organism>
<feature type="domain" description="M23ase beta-sheet core" evidence="7">
    <location>
        <begin position="536"/>
        <end position="632"/>
    </location>
</feature>
<evidence type="ECO:0000256" key="5">
    <source>
        <dbReference type="ARBA" id="ARBA00022833"/>
    </source>
</evidence>
<dbReference type="InterPro" id="IPR050570">
    <property type="entry name" value="Cell_wall_metabolism_enzyme"/>
</dbReference>
<evidence type="ECO:0000256" key="6">
    <source>
        <dbReference type="ARBA" id="ARBA00023049"/>
    </source>
</evidence>
<dbReference type="InterPro" id="IPR016047">
    <property type="entry name" value="M23ase_b-sheet_dom"/>
</dbReference>
<dbReference type="AlphaFoldDB" id="A0A1G5H673"/>
<evidence type="ECO:0000256" key="3">
    <source>
        <dbReference type="ARBA" id="ARBA00022723"/>
    </source>
</evidence>
<keyword evidence="5" id="KW-0862">Zinc</keyword>
<dbReference type="SUPFAM" id="SSF51261">
    <property type="entry name" value="Duplicated hybrid motif"/>
    <property type="match status" value="1"/>
</dbReference>
<keyword evidence="3" id="KW-0479">Metal-binding</keyword>
<dbReference type="PANTHER" id="PTHR21666">
    <property type="entry name" value="PEPTIDASE-RELATED"/>
    <property type="match status" value="1"/>
</dbReference>
<dbReference type="Pfam" id="PF01551">
    <property type="entry name" value="Peptidase_M23"/>
    <property type="match status" value="1"/>
</dbReference>
<proteinExistence type="predicted"/>
<name>A0A1G5H673_9HYPH</name>
<evidence type="ECO:0000256" key="4">
    <source>
        <dbReference type="ARBA" id="ARBA00022801"/>
    </source>
</evidence>
<keyword evidence="6" id="KW-0482">Metalloprotease</keyword>
<dbReference type="GO" id="GO:0046872">
    <property type="term" value="F:metal ion binding"/>
    <property type="evidence" value="ECO:0007669"/>
    <property type="project" value="UniProtKB-KW"/>
</dbReference>
<dbReference type="CDD" id="cd12797">
    <property type="entry name" value="M23_peptidase"/>
    <property type="match status" value="1"/>
</dbReference>
<dbReference type="STRING" id="549386.SAMN02927923_01794"/>
<gene>
    <name evidence="8" type="ORF">SAMN02927923_01794</name>
</gene>